<keyword evidence="2" id="KW-1185">Reference proteome</keyword>
<evidence type="ECO:0000313" key="1">
    <source>
        <dbReference type="EMBL" id="RCN57042.1"/>
    </source>
</evidence>
<reference evidence="1 2" key="1">
    <citation type="submission" date="2018-02" db="EMBL/GenBank/DDBJ databases">
        <title>Insights into the biology of acidophilic members of the Acidiferrobacteraceae family derived from comparative genomic analyses.</title>
        <authorList>
            <person name="Issotta F."/>
            <person name="Thyssen C."/>
            <person name="Mena C."/>
            <person name="Moya A."/>
            <person name="Bellenberg S."/>
            <person name="Sproer C."/>
            <person name="Covarrubias P.C."/>
            <person name="Sand W."/>
            <person name="Quatrini R."/>
            <person name="Vera M."/>
        </authorList>
    </citation>
    <scope>NUCLEOTIDE SEQUENCE [LARGE SCALE GENOMIC DNA]</scope>
    <source>
        <strain evidence="2">m-1</strain>
    </source>
</reference>
<organism evidence="1 2">
    <name type="scientific">Acidiferrobacter thiooxydans</name>
    <dbReference type="NCBI Taxonomy" id="163359"/>
    <lineage>
        <taxon>Bacteria</taxon>
        <taxon>Pseudomonadati</taxon>
        <taxon>Pseudomonadota</taxon>
        <taxon>Gammaproteobacteria</taxon>
        <taxon>Acidiferrobacterales</taxon>
        <taxon>Acidiferrobacteraceae</taxon>
        <taxon>Acidiferrobacter</taxon>
    </lineage>
</organism>
<dbReference type="STRING" id="163359.A9R16_15465"/>
<dbReference type="RefSeq" id="WP_065971525.1">
    <property type="nucleotide sequence ID" value="NZ_CP080624.1"/>
</dbReference>
<protein>
    <submittedName>
        <fullName evidence="1">Sulfur oxidation protein</fullName>
    </submittedName>
</protein>
<dbReference type="EMBL" id="PSYR01000002">
    <property type="protein sequence ID" value="RCN57042.1"/>
    <property type="molecule type" value="Genomic_DNA"/>
</dbReference>
<evidence type="ECO:0000313" key="2">
    <source>
        <dbReference type="Proteomes" id="UP000253250"/>
    </source>
</evidence>
<accession>A0A1C2FZF0</accession>
<gene>
    <name evidence="1" type="ORF">C4900_15100</name>
</gene>
<comment type="caution">
    <text evidence="1">The sequence shown here is derived from an EMBL/GenBank/DDBJ whole genome shotgun (WGS) entry which is preliminary data.</text>
</comment>
<dbReference type="AlphaFoldDB" id="A0A1C2FZF0"/>
<dbReference type="InterPro" id="IPR011661">
    <property type="entry name" value="S_Oase_red"/>
</dbReference>
<dbReference type="SUPFAM" id="SSF54909">
    <property type="entry name" value="Dimeric alpha+beta barrel"/>
    <property type="match status" value="1"/>
</dbReference>
<sequence>MSASTSQKPQNGGQNPVIAINMARISNRPENHEIMHKVGPKVCITTATHPGFLGFDQLLQVGIHPMAGRYGGGALDMRETLNPISMFQYTVWKDAKSHEEMHYLQFDTIYELCSHCLAMVVEGPWEPVYEIVASDLPPSIGLTDVPALMMARAASQQPVPKVALPMRTIAVGDHSVMHGHETDFEQGVRDTMAWLMGHAPGMLGWMLLKQIGVSAIGSFQLDPAGMTKATLGANPPRYATNYGDKPLDHPPIPAATPAQYFVHMEWEAPELAHQGLGKVLVNVEARRIHDHGVLAHINRGPYYMLFASMMEEGTWRDHLVR</sequence>
<dbReference type="InterPro" id="IPR011008">
    <property type="entry name" value="Dimeric_a/b-barrel"/>
</dbReference>
<dbReference type="Proteomes" id="UP000253250">
    <property type="component" value="Unassembled WGS sequence"/>
</dbReference>
<dbReference type="Pfam" id="PF07682">
    <property type="entry name" value="SOR"/>
    <property type="match status" value="1"/>
</dbReference>
<dbReference type="OrthoDB" id="5791435at2"/>
<name>A0A1C2FZF0_9GAMM</name>
<proteinExistence type="predicted"/>